<name>A0A7J9SJE2_9EURY</name>
<evidence type="ECO:0000313" key="4">
    <source>
        <dbReference type="Proteomes" id="UP000546257"/>
    </source>
</evidence>
<comment type="caution">
    <text evidence="3">The sequence shown here is derived from an EMBL/GenBank/DDBJ whole genome shotgun (WGS) entry which is preliminary data.</text>
</comment>
<dbReference type="InterPro" id="IPR027417">
    <property type="entry name" value="P-loop_NTPase"/>
</dbReference>
<dbReference type="PANTHER" id="PTHR44809:SF1">
    <property type="entry name" value="PROTEIN O-MANNOSYL-TRANSFERASE TMTC1"/>
    <property type="match status" value="1"/>
</dbReference>
<feature type="region of interest" description="Disordered" evidence="2">
    <location>
        <begin position="193"/>
        <end position="219"/>
    </location>
</feature>
<dbReference type="Proteomes" id="UP000546257">
    <property type="component" value="Unassembled WGS sequence"/>
</dbReference>
<dbReference type="PROSITE" id="PS50293">
    <property type="entry name" value="TPR_REGION"/>
    <property type="match status" value="2"/>
</dbReference>
<dbReference type="PANTHER" id="PTHR44809">
    <property type="match status" value="1"/>
</dbReference>
<proteinExistence type="predicted"/>
<dbReference type="SMART" id="SM00028">
    <property type="entry name" value="TPR"/>
    <property type="match status" value="3"/>
</dbReference>
<feature type="compositionally biased region" description="Basic and acidic residues" evidence="2">
    <location>
        <begin position="200"/>
        <end position="219"/>
    </location>
</feature>
<evidence type="ECO:0000256" key="1">
    <source>
        <dbReference type="PROSITE-ProRule" id="PRU00339"/>
    </source>
</evidence>
<sequence>MGAEEVAFGVGANLIAAGLLRIENITRDALRDTFREAEFSAELDDVETIFIGELQNQVAEIDSQRDTGEIAGVVERWDSVVRELYGLEEAAEVDGVDQILFSSEQEAVEEISAAIARAAGFDIADTPQLETDLMAAVARAYRNAIEECPEVFGDSIAEQFLISSAIKLHDRLSDVQRKLDDLHRRFSRRAYDLHPGNEAGKQRVAEKVRQENPHSSENVRTEYVDRPELKDVADDESLLLLGPGGSGKTRSLVELVRSHEGIDHIVYPRSVFQNPEQASAFVTERFEGDVLLVWDDIHKANPEEDNTVVRRVVEELRDLLAPEHELHILATGRIKQKDQIPGDPDVDDGLWRGVTPVELAYLDIEPLVQLIQKAVDAYEVTVSDESRRAFLKKTLDSEPTPLFVTSVLENAGEELTEEDVEALPETAVEIWEKGYQRTAKEPRRALRSMKTLGELAPGSVFPKSLLRGVYSEVFDGPEADFDQPFQKVLNEYWLFEAEADGETTYGMHDVKQAAVEAESDEFLLDRLSTFLIESQEQYFRYVSPPTRRVIHGNLAKRAEDIEWAVNIARTHYNYILDHIDEEDEVTLFNLGVLLDEEGETDEAKRRYKEAIEADPDYAEAYSNLGVLLKQEGETDEAKRRFEQAIEADPDYAEAHANLGFTLLSGSEYAPAIKRFETSVRLWLNAGSIENVINDMGALTTALEGAEERSRAIECCVTALGIAANAGLSEDAVGWAWNYLSDNASEKPSVTVRCAGVETISGRLNVGYNLFYLLRETEREIDGEYARIADVAVAAFHRLSEAGDENAETILSDVDPDTLSDAAYAVYSYLQSGESDRRTSDEASTQEFAPYPFAADDHDRRIANISLDEIEQRLFDTLLRQLREET</sequence>
<dbReference type="SUPFAM" id="SSF52540">
    <property type="entry name" value="P-loop containing nucleoside triphosphate hydrolases"/>
    <property type="match status" value="1"/>
</dbReference>
<dbReference type="Pfam" id="PF14559">
    <property type="entry name" value="TPR_19"/>
    <property type="match status" value="1"/>
</dbReference>
<evidence type="ECO:0000256" key="2">
    <source>
        <dbReference type="SAM" id="MobiDB-lite"/>
    </source>
</evidence>
<feature type="repeat" description="TPR" evidence="1">
    <location>
        <begin position="584"/>
        <end position="617"/>
    </location>
</feature>
<evidence type="ECO:0000313" key="3">
    <source>
        <dbReference type="EMBL" id="MBB6646503.1"/>
    </source>
</evidence>
<keyword evidence="4" id="KW-1185">Reference proteome</keyword>
<keyword evidence="1" id="KW-0802">TPR repeat</keyword>
<dbReference type="PROSITE" id="PS50005">
    <property type="entry name" value="TPR"/>
    <property type="match status" value="2"/>
</dbReference>
<dbReference type="Gene3D" id="1.25.40.10">
    <property type="entry name" value="Tetratricopeptide repeat domain"/>
    <property type="match status" value="1"/>
</dbReference>
<organism evidence="3 4">
    <name type="scientific">Halobellus ruber</name>
    <dbReference type="NCBI Taxonomy" id="2761102"/>
    <lineage>
        <taxon>Archaea</taxon>
        <taxon>Methanobacteriati</taxon>
        <taxon>Methanobacteriota</taxon>
        <taxon>Stenosarchaea group</taxon>
        <taxon>Halobacteria</taxon>
        <taxon>Halobacteriales</taxon>
        <taxon>Haloferacaceae</taxon>
        <taxon>Halobellus</taxon>
    </lineage>
</organism>
<dbReference type="EMBL" id="JACKXD010000003">
    <property type="protein sequence ID" value="MBB6646503.1"/>
    <property type="molecule type" value="Genomic_DNA"/>
</dbReference>
<dbReference type="RefSeq" id="WP_185192876.1">
    <property type="nucleotide sequence ID" value="NZ_JACKXD010000003.1"/>
</dbReference>
<gene>
    <name evidence="3" type="ORF">H5V44_09415</name>
</gene>
<dbReference type="InterPro" id="IPR052943">
    <property type="entry name" value="TMTC_O-mannosyl-trnsfr"/>
</dbReference>
<dbReference type="AlphaFoldDB" id="A0A7J9SJE2"/>
<protein>
    <submittedName>
        <fullName evidence="3">Tetratricopeptide repeat protein</fullName>
    </submittedName>
</protein>
<accession>A0A7J9SJE2</accession>
<dbReference type="InterPro" id="IPR011990">
    <property type="entry name" value="TPR-like_helical_dom_sf"/>
</dbReference>
<reference evidence="3 4" key="1">
    <citation type="submission" date="2020-08" db="EMBL/GenBank/DDBJ databases">
        <authorList>
            <person name="Seo M.-J."/>
        </authorList>
    </citation>
    <scope>NUCLEOTIDE SEQUENCE [LARGE SCALE GENOMIC DNA]</scope>
    <source>
        <strain evidence="3 4">MBLA0160</strain>
    </source>
</reference>
<feature type="repeat" description="TPR" evidence="1">
    <location>
        <begin position="618"/>
        <end position="651"/>
    </location>
</feature>
<dbReference type="SUPFAM" id="SSF48452">
    <property type="entry name" value="TPR-like"/>
    <property type="match status" value="1"/>
</dbReference>
<dbReference type="InterPro" id="IPR019734">
    <property type="entry name" value="TPR_rpt"/>
</dbReference>